<dbReference type="RefSeq" id="WP_011099754.1">
    <property type="nucleotide sequence ID" value="NC_004557.1"/>
</dbReference>
<organism evidence="4 5">
    <name type="scientific">Clostridium tetani (strain Massachusetts / E88)</name>
    <dbReference type="NCBI Taxonomy" id="212717"/>
    <lineage>
        <taxon>Bacteria</taxon>
        <taxon>Bacillati</taxon>
        <taxon>Bacillota</taxon>
        <taxon>Clostridia</taxon>
        <taxon>Eubacteriales</taxon>
        <taxon>Clostridiaceae</taxon>
        <taxon>Clostridium</taxon>
    </lineage>
</organism>
<gene>
    <name evidence="4" type="ordered locus">CTC_01546</name>
</gene>
<dbReference type="AlphaFoldDB" id="Q894J8"/>
<feature type="transmembrane region" description="Helical" evidence="2">
    <location>
        <begin position="454"/>
        <end position="479"/>
    </location>
</feature>
<evidence type="ECO:0000256" key="2">
    <source>
        <dbReference type="SAM" id="Phobius"/>
    </source>
</evidence>
<evidence type="ECO:0000313" key="4">
    <source>
        <dbReference type="EMBL" id="AAO36094.1"/>
    </source>
</evidence>
<proteinExistence type="predicted"/>
<feature type="transmembrane region" description="Helical" evidence="2">
    <location>
        <begin position="400"/>
        <end position="419"/>
    </location>
</feature>
<dbReference type="GeneID" id="24255059"/>
<feature type="transmembrane region" description="Helical" evidence="2">
    <location>
        <begin position="561"/>
        <end position="581"/>
    </location>
</feature>
<dbReference type="Gene3D" id="1.20.120.20">
    <property type="entry name" value="Apolipoprotein"/>
    <property type="match status" value="2"/>
</dbReference>
<keyword evidence="2" id="KW-0812">Transmembrane</keyword>
<feature type="transmembrane region" description="Helical" evidence="2">
    <location>
        <begin position="587"/>
        <end position="606"/>
    </location>
</feature>
<evidence type="ECO:0000259" key="3">
    <source>
        <dbReference type="Pfam" id="PF10145"/>
    </source>
</evidence>
<accession>Q894J8</accession>
<feature type="domain" description="Phage tail tape measure protein" evidence="3">
    <location>
        <begin position="96"/>
        <end position="294"/>
    </location>
</feature>
<dbReference type="PANTHER" id="PTHR37813:SF1">
    <property type="entry name" value="FELS-2 PROPHAGE PROTEIN"/>
    <property type="match status" value="1"/>
</dbReference>
<dbReference type="PANTHER" id="PTHR37813">
    <property type="entry name" value="FELS-2 PROPHAGE PROTEIN"/>
    <property type="match status" value="1"/>
</dbReference>
<keyword evidence="2" id="KW-1133">Transmembrane helix</keyword>
<name>Q894J8_CLOTE</name>
<keyword evidence="1" id="KW-1188">Viral release from host cell</keyword>
<keyword evidence="5" id="KW-1185">Reference proteome</keyword>
<feature type="transmembrane region" description="Helical" evidence="2">
    <location>
        <begin position="529"/>
        <end position="549"/>
    </location>
</feature>
<dbReference type="EMBL" id="AE015927">
    <property type="protein sequence ID" value="AAO36094.1"/>
    <property type="molecule type" value="Genomic_DNA"/>
</dbReference>
<reference evidence="4 5" key="1">
    <citation type="journal article" date="2003" name="Proc. Natl. Acad. Sci. U.S.A.">
        <title>The genome sequence of Clostridium tetani, the causative agent of tetanus disease.</title>
        <authorList>
            <person name="Brueggemann H."/>
            <person name="Baumer S."/>
            <person name="Fricke W.F."/>
            <person name="Wiezer A."/>
            <person name="Liesegang H."/>
            <person name="Decker I."/>
            <person name="Herzberg C."/>
            <person name="Martinez-Arias R."/>
            <person name="Merkl R."/>
            <person name="Henne A."/>
            <person name="Gottschalk G."/>
        </authorList>
    </citation>
    <scope>NUCLEOTIDE SEQUENCE [LARGE SCALE GENOMIC DNA]</scope>
    <source>
        <strain evidence="5">Massachusetts / E88</strain>
    </source>
</reference>
<evidence type="ECO:0000313" key="5">
    <source>
        <dbReference type="Proteomes" id="UP000001412"/>
    </source>
</evidence>
<dbReference type="HOGENOM" id="CLU_002005_0_0_9"/>
<protein>
    <recommendedName>
        <fullName evidence="3">Phage tail tape measure protein domain-containing protein</fullName>
    </recommendedName>
</protein>
<dbReference type="KEGG" id="ctc:CTC_01546"/>
<feature type="transmembrane region" description="Helical" evidence="2">
    <location>
        <begin position="627"/>
        <end position="646"/>
    </location>
</feature>
<dbReference type="InterPro" id="IPR010090">
    <property type="entry name" value="Phage_tape_meas"/>
</dbReference>
<dbReference type="NCBIfam" id="TIGR01760">
    <property type="entry name" value="tape_meas_TP901"/>
    <property type="match status" value="1"/>
</dbReference>
<dbReference type="Proteomes" id="UP000001412">
    <property type="component" value="Chromosome"/>
</dbReference>
<evidence type="ECO:0000256" key="1">
    <source>
        <dbReference type="ARBA" id="ARBA00022612"/>
    </source>
</evidence>
<sequence>MRWRAIKLFELFCSIGLDDKVTKPLEDVGKKGEEVAKGLGNKFGTLGKVVAGAFTVKAMVNFEKKIIGVYSTYDDQMRKIQAVTGATGEEYAKLQSKAEALGSSTRFSATEAGEGMEALARAGWKTDEVLAGIGETLTFATANSIDLGNASSIVANGLSMFGMKAEEAGRFTDVLSATASASNTDIGLLGETLKYSGALAGGLGYKIEDLSVAMGLMANKSIVGSQAGTTLKNAILRLNNPVGQGAKDIKKLGISMTDASGKVKPFNELLVHLRDKFSTLGDAQKAQYISTIFGTEAVAGMTAVLNASQEKFDDLTESINNSNGITQKMADTMDGGLGGALASVSSAWEGLLIKLGKMQDGLLVDTFNGLAKVLQGIPNEIEYISNKIQELTQFYRDHKAIIDTLAIGLGTMATGFLLVSSKAKIAEKGVMAFMKGTKLLKGIPSIMSGVGKAFTFLLSPAGMVTVAIAGIAMGAFLIYKNWDRISAWFANEWEYISNLFTNGYNSFIQWCTNIGTAISEWFSNLMESIANFLAPIGEFIMNIFKGFLLGMRFLIESAMTILIAIIQVPLNIIKGIISAIWNGISSGISGAFNWIKGIFSSIFGWITNIISEQVDRQDSSWNKIKNIIVTVWNFISGFITTIVTGIKNVITTVWESIKLVTTTVFNAIKGVVTTVWNAIKGVITGVVNGVKAIITTTWNVIKNVTSTVFNAIKGVVTNIWNGIKTVISNVVNGVKEKVLGVWNGIKETTGNIFTSLATKVGTIWNNIKEKITKPMTVAKDAVKTALDKIFGFFKNLKLPEIKIPRPKLPVFTLEGKFSLKEMTVPKLGVKWMHEGGIFTKPTVFPNGIGVGDRNNGRGSAMEAVLPIEKLKGMIREEMENMKQDVIINVDGRVIAQATVPFLGTEMEYRRRR</sequence>
<dbReference type="Pfam" id="PF10145">
    <property type="entry name" value="PhageMin_Tail"/>
    <property type="match status" value="1"/>
</dbReference>
<keyword evidence="2" id="KW-0472">Membrane</keyword>
<dbReference type="STRING" id="212717.CTC_01546"/>